<dbReference type="SUPFAM" id="SSF143011">
    <property type="entry name" value="RelE-like"/>
    <property type="match status" value="1"/>
</dbReference>
<evidence type="ECO:0000256" key="1">
    <source>
        <dbReference type="ARBA" id="ARBA00022649"/>
    </source>
</evidence>
<comment type="caution">
    <text evidence="2">The sequence shown here is derived from an EMBL/GenBank/DDBJ whole genome shotgun (WGS) entry which is preliminary data.</text>
</comment>
<proteinExistence type="predicted"/>
<dbReference type="Proteomes" id="UP000183144">
    <property type="component" value="Unassembled WGS sequence"/>
</dbReference>
<sequence length="87" mass="10064">MEIEFGSKFNRKLIKIYRKNRSVGYKIDRKINILTTNPDAGALRLHKLSGEKRGYWSISIESDLRIIFCFTKAGILLTDIGSHDEVY</sequence>
<dbReference type="NCBIfam" id="TIGR02385">
    <property type="entry name" value="RelE_StbE"/>
    <property type="match status" value="1"/>
</dbReference>
<protein>
    <recommendedName>
        <fullName evidence="4">Plasmid stabilization protein</fullName>
    </recommendedName>
</protein>
<evidence type="ECO:0000313" key="3">
    <source>
        <dbReference type="Proteomes" id="UP000183144"/>
    </source>
</evidence>
<dbReference type="Gene3D" id="3.30.2310.20">
    <property type="entry name" value="RelE-like"/>
    <property type="match status" value="1"/>
</dbReference>
<gene>
    <name evidence="2" type="ORF">AUJ59_00335</name>
</gene>
<dbReference type="EMBL" id="MNUI01000007">
    <property type="protein sequence ID" value="OIN89956.1"/>
    <property type="molecule type" value="Genomic_DNA"/>
</dbReference>
<evidence type="ECO:0000313" key="2">
    <source>
        <dbReference type="EMBL" id="OIN89956.1"/>
    </source>
</evidence>
<dbReference type="Pfam" id="PF15738">
    <property type="entry name" value="YafQ_toxin"/>
    <property type="match status" value="1"/>
</dbReference>
<name>A0A1J4RUF7_9BACT</name>
<dbReference type="InterPro" id="IPR007712">
    <property type="entry name" value="RelE/ParE_toxin"/>
</dbReference>
<keyword evidence="1" id="KW-1277">Toxin-antitoxin system</keyword>
<reference evidence="2 3" key="1">
    <citation type="journal article" date="2016" name="Environ. Microbiol.">
        <title>Genomic resolution of a cold subsurface aquifer community provides metabolic insights for novel microbes adapted to high CO concentrations.</title>
        <authorList>
            <person name="Probst A.J."/>
            <person name="Castelle C.J."/>
            <person name="Singh A."/>
            <person name="Brown C.T."/>
            <person name="Anantharaman K."/>
            <person name="Sharon I."/>
            <person name="Hug L.A."/>
            <person name="Burstein D."/>
            <person name="Emerson J.B."/>
            <person name="Thomas B.C."/>
            <person name="Banfield J.F."/>
        </authorList>
    </citation>
    <scope>NUCLEOTIDE SEQUENCE [LARGE SCALE GENOMIC DNA]</scope>
    <source>
        <strain evidence="2">CG1_02_47_37</strain>
    </source>
</reference>
<dbReference type="InterPro" id="IPR035093">
    <property type="entry name" value="RelE/ParE_toxin_dom_sf"/>
</dbReference>
<dbReference type="STRING" id="1805034.AUJ59_00335"/>
<organism evidence="2 3">
    <name type="scientific">Candidatus Beckwithbacteria bacterium CG1_02_47_37</name>
    <dbReference type="NCBI Taxonomy" id="1805034"/>
    <lineage>
        <taxon>Bacteria</taxon>
        <taxon>Candidatus Beckwithiibacteriota</taxon>
    </lineage>
</organism>
<accession>A0A1J4RUF7</accession>
<dbReference type="AlphaFoldDB" id="A0A1J4RUF7"/>
<dbReference type="InterPro" id="IPR004386">
    <property type="entry name" value="Toxin_YafQ-like"/>
</dbReference>
<evidence type="ECO:0008006" key="4">
    <source>
        <dbReference type="Google" id="ProtNLM"/>
    </source>
</evidence>